<comment type="catalytic activity">
    <reaction evidence="1">
        <text>ATP + protein L-histidine = ADP + protein N-phospho-L-histidine.</text>
        <dbReference type="EC" id="2.7.13.3"/>
    </reaction>
</comment>
<dbReference type="Gene3D" id="3.30.565.10">
    <property type="entry name" value="Histidine kinase-like ATPase, C-terminal domain"/>
    <property type="match status" value="1"/>
</dbReference>
<dbReference type="PRINTS" id="PR00344">
    <property type="entry name" value="BCTRLSENSOR"/>
</dbReference>
<feature type="domain" description="HPt" evidence="15">
    <location>
        <begin position="825"/>
        <end position="917"/>
    </location>
</feature>
<evidence type="ECO:0000256" key="1">
    <source>
        <dbReference type="ARBA" id="ARBA00000085"/>
    </source>
</evidence>
<feature type="domain" description="HAMP" evidence="14">
    <location>
        <begin position="195"/>
        <end position="247"/>
    </location>
</feature>
<dbReference type="PANTHER" id="PTHR45339">
    <property type="entry name" value="HYBRID SIGNAL TRANSDUCTION HISTIDINE KINASE J"/>
    <property type="match status" value="1"/>
</dbReference>
<dbReference type="InterPro" id="IPR036641">
    <property type="entry name" value="HPT_dom_sf"/>
</dbReference>
<evidence type="ECO:0000256" key="9">
    <source>
        <dbReference type="PROSITE-ProRule" id="PRU00169"/>
    </source>
</evidence>
<feature type="transmembrane region" description="Helical" evidence="11">
    <location>
        <begin position="25"/>
        <end position="46"/>
    </location>
</feature>
<dbReference type="InterPro" id="IPR036890">
    <property type="entry name" value="HATPase_C_sf"/>
</dbReference>
<dbReference type="GO" id="GO:0005524">
    <property type="term" value="F:ATP binding"/>
    <property type="evidence" value="ECO:0007669"/>
    <property type="project" value="UniProtKB-KW"/>
</dbReference>
<accession>A0A9X0W7A2</accession>
<dbReference type="InterPro" id="IPR003594">
    <property type="entry name" value="HATPase_dom"/>
</dbReference>
<dbReference type="PROSITE" id="PS50885">
    <property type="entry name" value="HAMP"/>
    <property type="match status" value="1"/>
</dbReference>
<dbReference type="Pfam" id="PF00672">
    <property type="entry name" value="HAMP"/>
    <property type="match status" value="1"/>
</dbReference>
<dbReference type="PROSITE" id="PS50110">
    <property type="entry name" value="RESPONSE_REGULATORY"/>
    <property type="match status" value="2"/>
</dbReference>
<dbReference type="SUPFAM" id="SSF55874">
    <property type="entry name" value="ATPase domain of HSP90 chaperone/DNA topoisomerase II/histidine kinase"/>
    <property type="match status" value="1"/>
</dbReference>
<evidence type="ECO:0000256" key="2">
    <source>
        <dbReference type="ARBA" id="ARBA00004370"/>
    </source>
</evidence>
<evidence type="ECO:0000256" key="5">
    <source>
        <dbReference type="ARBA" id="ARBA00022679"/>
    </source>
</evidence>
<dbReference type="InterPro" id="IPR008207">
    <property type="entry name" value="Sig_transdc_His_kin_Hpt_dom"/>
</dbReference>
<dbReference type="Gene3D" id="3.40.50.2300">
    <property type="match status" value="2"/>
</dbReference>
<feature type="domain" description="Response regulatory" evidence="13">
    <location>
        <begin position="673"/>
        <end position="796"/>
    </location>
</feature>
<dbReference type="Pfam" id="PF00512">
    <property type="entry name" value="HisKA"/>
    <property type="match status" value="1"/>
</dbReference>
<dbReference type="Gene3D" id="6.10.340.10">
    <property type="match status" value="1"/>
</dbReference>
<keyword evidence="11" id="KW-1133">Transmembrane helix</keyword>
<dbReference type="SUPFAM" id="SSF47384">
    <property type="entry name" value="Homodimeric domain of signal transducing histidine kinase"/>
    <property type="match status" value="1"/>
</dbReference>
<comment type="subcellular location">
    <subcellularLocation>
        <location evidence="2">Membrane</location>
    </subcellularLocation>
</comment>
<evidence type="ECO:0000313" key="17">
    <source>
        <dbReference type="Proteomes" id="UP001138768"/>
    </source>
</evidence>
<dbReference type="SMART" id="SM00387">
    <property type="entry name" value="HATPase_c"/>
    <property type="match status" value="1"/>
</dbReference>
<keyword evidence="5" id="KW-0808">Transferase</keyword>
<feature type="modified residue" description="4-aspartylphosphate" evidence="9">
    <location>
        <position position="728"/>
    </location>
</feature>
<dbReference type="SMART" id="SM00448">
    <property type="entry name" value="REC"/>
    <property type="match status" value="2"/>
</dbReference>
<evidence type="ECO:0000259" key="15">
    <source>
        <dbReference type="PROSITE" id="PS50894"/>
    </source>
</evidence>
<dbReference type="CDD" id="cd17546">
    <property type="entry name" value="REC_hyHK_CKI1_RcsC-like"/>
    <property type="match status" value="1"/>
</dbReference>
<feature type="modified residue" description="Phosphohistidine" evidence="8">
    <location>
        <position position="864"/>
    </location>
</feature>
<dbReference type="CDD" id="cd06225">
    <property type="entry name" value="HAMP"/>
    <property type="match status" value="1"/>
</dbReference>
<feature type="domain" description="Response regulatory" evidence="13">
    <location>
        <begin position="532"/>
        <end position="652"/>
    </location>
</feature>
<evidence type="ECO:0000259" key="13">
    <source>
        <dbReference type="PROSITE" id="PS50110"/>
    </source>
</evidence>
<keyword evidence="11" id="KW-0812">Transmembrane</keyword>
<dbReference type="CDD" id="cd16922">
    <property type="entry name" value="HATPase_EvgS-ArcB-TorS-like"/>
    <property type="match status" value="1"/>
</dbReference>
<evidence type="ECO:0000256" key="8">
    <source>
        <dbReference type="PROSITE-ProRule" id="PRU00110"/>
    </source>
</evidence>
<reference evidence="16 17" key="1">
    <citation type="journal article" date="2020" name="Microorganisms">
        <title>Osmotic Adaptation and Compatible Solute Biosynthesis of Phototrophic Bacteria as Revealed from Genome Analyses.</title>
        <authorList>
            <person name="Imhoff J.F."/>
            <person name="Rahn T."/>
            <person name="Kunzel S."/>
            <person name="Keller A."/>
            <person name="Neulinger S.C."/>
        </authorList>
    </citation>
    <scope>NUCLEOTIDE SEQUENCE [LARGE SCALE GENOMIC DNA]</scope>
    <source>
        <strain evidence="16 17">DSM 25653</strain>
    </source>
</reference>
<dbReference type="PROSITE" id="PS50894">
    <property type="entry name" value="HPT"/>
    <property type="match status" value="1"/>
</dbReference>
<name>A0A9X0W7A2_9GAMM</name>
<dbReference type="GO" id="GO:0000155">
    <property type="term" value="F:phosphorelay sensor kinase activity"/>
    <property type="evidence" value="ECO:0007669"/>
    <property type="project" value="InterPro"/>
</dbReference>
<keyword evidence="4 9" id="KW-0597">Phosphoprotein</keyword>
<feature type="transmembrane region" description="Helical" evidence="11">
    <location>
        <begin position="175"/>
        <end position="197"/>
    </location>
</feature>
<keyword evidence="6" id="KW-0418">Kinase</keyword>
<evidence type="ECO:0000256" key="3">
    <source>
        <dbReference type="ARBA" id="ARBA00012438"/>
    </source>
</evidence>
<evidence type="ECO:0000256" key="11">
    <source>
        <dbReference type="SAM" id="Phobius"/>
    </source>
</evidence>
<dbReference type="Pfam" id="PF02518">
    <property type="entry name" value="HATPase_c"/>
    <property type="match status" value="1"/>
</dbReference>
<dbReference type="Gene3D" id="1.10.287.130">
    <property type="match status" value="1"/>
</dbReference>
<dbReference type="InterPro" id="IPR004358">
    <property type="entry name" value="Sig_transdc_His_kin-like_C"/>
</dbReference>
<dbReference type="InterPro" id="IPR001789">
    <property type="entry name" value="Sig_transdc_resp-reg_receiver"/>
</dbReference>
<dbReference type="CDD" id="cd00082">
    <property type="entry name" value="HisKA"/>
    <property type="match status" value="1"/>
</dbReference>
<organism evidence="16 17">
    <name type="scientific">Lamprobacter modestohalophilus</name>
    <dbReference type="NCBI Taxonomy" id="1064514"/>
    <lineage>
        <taxon>Bacteria</taxon>
        <taxon>Pseudomonadati</taxon>
        <taxon>Pseudomonadota</taxon>
        <taxon>Gammaproteobacteria</taxon>
        <taxon>Chromatiales</taxon>
        <taxon>Chromatiaceae</taxon>
        <taxon>Lamprobacter</taxon>
    </lineage>
</organism>
<evidence type="ECO:0000256" key="4">
    <source>
        <dbReference type="ARBA" id="ARBA00022553"/>
    </source>
</evidence>
<gene>
    <name evidence="16" type="ORF">CKO42_07380</name>
</gene>
<dbReference type="Pfam" id="PF00072">
    <property type="entry name" value="Response_reg"/>
    <property type="match status" value="1"/>
</dbReference>
<dbReference type="PANTHER" id="PTHR45339:SF5">
    <property type="entry name" value="HISTIDINE KINASE"/>
    <property type="match status" value="1"/>
</dbReference>
<dbReference type="PROSITE" id="PS50109">
    <property type="entry name" value="HIS_KIN"/>
    <property type="match status" value="1"/>
</dbReference>
<keyword evidence="17" id="KW-1185">Reference proteome</keyword>
<evidence type="ECO:0000259" key="14">
    <source>
        <dbReference type="PROSITE" id="PS50885"/>
    </source>
</evidence>
<proteinExistence type="predicted"/>
<dbReference type="InterPro" id="IPR003661">
    <property type="entry name" value="HisK_dim/P_dom"/>
</dbReference>
<keyword evidence="10" id="KW-0175">Coiled coil</keyword>
<dbReference type="FunFam" id="3.30.565.10:FF:000010">
    <property type="entry name" value="Sensor histidine kinase RcsC"/>
    <property type="match status" value="1"/>
</dbReference>
<dbReference type="SMART" id="SM00388">
    <property type="entry name" value="HisKA"/>
    <property type="match status" value="1"/>
</dbReference>
<dbReference type="InterPro" id="IPR036097">
    <property type="entry name" value="HisK_dim/P_sf"/>
</dbReference>
<dbReference type="Proteomes" id="UP001138768">
    <property type="component" value="Unassembled WGS sequence"/>
</dbReference>
<comment type="caution">
    <text evidence="16">The sequence shown here is derived from an EMBL/GenBank/DDBJ whole genome shotgun (WGS) entry which is preliminary data.</text>
</comment>
<feature type="domain" description="Histidine kinase" evidence="12">
    <location>
        <begin position="294"/>
        <end position="515"/>
    </location>
</feature>
<evidence type="ECO:0000256" key="6">
    <source>
        <dbReference type="ARBA" id="ARBA00022777"/>
    </source>
</evidence>
<dbReference type="SMART" id="SM00304">
    <property type="entry name" value="HAMP"/>
    <property type="match status" value="1"/>
</dbReference>
<dbReference type="InterPro" id="IPR011006">
    <property type="entry name" value="CheY-like_superfamily"/>
</dbReference>
<dbReference type="EC" id="2.7.13.3" evidence="3"/>
<feature type="coiled-coil region" evidence="10">
    <location>
        <begin position="239"/>
        <end position="294"/>
    </location>
</feature>
<evidence type="ECO:0000256" key="10">
    <source>
        <dbReference type="SAM" id="Coils"/>
    </source>
</evidence>
<protein>
    <recommendedName>
        <fullName evidence="3">histidine kinase</fullName>
        <ecNumber evidence="3">2.7.13.3</ecNumber>
    </recommendedName>
</protein>
<evidence type="ECO:0000256" key="7">
    <source>
        <dbReference type="ARBA" id="ARBA00023012"/>
    </source>
</evidence>
<evidence type="ECO:0000313" key="16">
    <source>
        <dbReference type="EMBL" id="MBK1618265.1"/>
    </source>
</evidence>
<evidence type="ECO:0000259" key="12">
    <source>
        <dbReference type="PROSITE" id="PS50109"/>
    </source>
</evidence>
<dbReference type="AlphaFoldDB" id="A0A9X0W7A2"/>
<dbReference type="InterPro" id="IPR005467">
    <property type="entry name" value="His_kinase_dom"/>
</dbReference>
<keyword evidence="11" id="KW-0472">Membrane</keyword>
<dbReference type="GO" id="GO:0005886">
    <property type="term" value="C:plasma membrane"/>
    <property type="evidence" value="ECO:0007669"/>
    <property type="project" value="UniProtKB-SubCell"/>
</dbReference>
<keyword evidence="7" id="KW-0902">Two-component regulatory system</keyword>
<sequence length="917" mass="100459">MRAIIDGRSMRPSRYGLLGSIRWRLGALVLVPLVVTSVVVGGFVLYSESKDRQASIQERGRLIANNLALAAEWPLRASDFVQLRAMCQTAVLQPDVIWAGIRDPSYRVLAESSAMAEFEQASRSFTAIVGNAAVMLADNPEQASGETAGALLGWAEVRLSMEMAIARQRERLVRALWILFGGLLTSLLAALIIGAGFSRALVDLSTAMARYRAGDLAARARPQPIAELNELAIGFNRMAAALERSQRSMRQQVDAATRELCRSLRTLEEKNQQLERAREEALVASQQKDEFLARISHEMRTPLNAVVGFGRLLSDEVGTDAARDYSETLERAARQLLSVVDDILQYAKLRSGSLSIESVPFDPCSCLEDVVAIMGPEASAKGLELALSVHRDLPSRLRGDPGRIGQVLLNLLNNAVKFTGQGQVFVEASYVEQAGSPGMLRVAVSDTGIGLTAVQQRRLFRPFVQADSSVTRRYGGTGLGLVITKRLLELMNGSIEVSSAPSQGSRFVFMLPCEAMPGVSLALDAVALAGRKILLCDLAPIQVRALRPLLLGWGMEVFATRAQGCLDRLQHDAQAGRGFDLLLLAVAGRDRKGDELARQLTLIRRRFAGPVVLLVGEYRWVPPPFVEELGPVSWCPKPVRRSRLFNLLCRLCGDVPSDRRPASGRDDLFLGMRALVVDDNDFNRALLHRLLETRGMEVFDSSDGVEALRLTRALELDLDLDLDLVFMDIHMPSLDGTEVAQRLRAQLPDGGRLRIIALSADAFVAERVNGFDALFDAFLLKPISESVLDDAVKRVLAADRSRTLLAHGPSADQLDAETALRTCSASTLDADWRQRLDAELLRQLARAEAAISAANRREVGERVHDLKGLCAVFQLETLIHEIRELEQEAEAAPFEALHQRIGRLRALLASVTAMGEG</sequence>
<dbReference type="EMBL" id="NRRY01000008">
    <property type="protein sequence ID" value="MBK1618265.1"/>
    <property type="molecule type" value="Genomic_DNA"/>
</dbReference>
<dbReference type="SUPFAM" id="SSF47226">
    <property type="entry name" value="Histidine-containing phosphotransfer domain, HPT domain"/>
    <property type="match status" value="1"/>
</dbReference>
<comment type="caution">
    <text evidence="9">Lacks conserved residue(s) required for the propagation of feature annotation.</text>
</comment>
<dbReference type="SUPFAM" id="SSF52172">
    <property type="entry name" value="CheY-like"/>
    <property type="match status" value="2"/>
</dbReference>
<dbReference type="InterPro" id="IPR003660">
    <property type="entry name" value="HAMP_dom"/>
</dbReference>